<accession>A0AB34JU78</accession>
<evidence type="ECO:0000313" key="2">
    <source>
        <dbReference type="Proteomes" id="UP001515480"/>
    </source>
</evidence>
<comment type="caution">
    <text evidence="1">The sequence shown here is derived from an EMBL/GenBank/DDBJ whole genome shotgun (WGS) entry which is preliminary data.</text>
</comment>
<sequence length="127" mass="14370">MAWAHAVQTGRRRIAGARVVVHEENTAGPLVHPLLPARREEWVRRLIDIDCRQEQRAEVLVGEARVEEGQHVPLVGWRRVRTLVDPQRLGRSGEHARPVPPTSASRAVKPRDGITVVVQYRFTLIAK</sequence>
<evidence type="ECO:0000313" key="1">
    <source>
        <dbReference type="EMBL" id="KAL1524191.1"/>
    </source>
</evidence>
<name>A0AB34JU78_PRYPA</name>
<proteinExistence type="predicted"/>
<protein>
    <submittedName>
        <fullName evidence="1">Uncharacterized protein</fullName>
    </submittedName>
</protein>
<gene>
    <name evidence="1" type="ORF">AB1Y20_019099</name>
</gene>
<dbReference type="EMBL" id="JBGBPQ010000005">
    <property type="protein sequence ID" value="KAL1524191.1"/>
    <property type="molecule type" value="Genomic_DNA"/>
</dbReference>
<organism evidence="1 2">
    <name type="scientific">Prymnesium parvum</name>
    <name type="common">Toxic golden alga</name>
    <dbReference type="NCBI Taxonomy" id="97485"/>
    <lineage>
        <taxon>Eukaryota</taxon>
        <taxon>Haptista</taxon>
        <taxon>Haptophyta</taxon>
        <taxon>Prymnesiophyceae</taxon>
        <taxon>Prymnesiales</taxon>
        <taxon>Prymnesiaceae</taxon>
        <taxon>Prymnesium</taxon>
    </lineage>
</organism>
<dbReference type="Proteomes" id="UP001515480">
    <property type="component" value="Unassembled WGS sequence"/>
</dbReference>
<reference evidence="1 2" key="1">
    <citation type="journal article" date="2024" name="Science">
        <title>Giant polyketide synthase enzymes in the biosynthesis of giant marine polyether toxins.</title>
        <authorList>
            <person name="Fallon T.R."/>
            <person name="Shende V.V."/>
            <person name="Wierzbicki I.H."/>
            <person name="Pendleton A.L."/>
            <person name="Watervoot N.F."/>
            <person name="Auber R.P."/>
            <person name="Gonzalez D.J."/>
            <person name="Wisecaver J.H."/>
            <person name="Moore B.S."/>
        </authorList>
    </citation>
    <scope>NUCLEOTIDE SEQUENCE [LARGE SCALE GENOMIC DNA]</scope>
    <source>
        <strain evidence="1 2">12B1</strain>
    </source>
</reference>
<keyword evidence="2" id="KW-1185">Reference proteome</keyword>
<dbReference type="AlphaFoldDB" id="A0AB34JU78"/>